<evidence type="ECO:0000256" key="1">
    <source>
        <dbReference type="SAM" id="SignalP"/>
    </source>
</evidence>
<proteinExistence type="predicted"/>
<sequence>MPFVSAILLTIALTLPAGAADSATADRAGYLALARTGWIYELRAAMTRRDLSIPVHINGRDFAGSALCIVGERPDPQTLATLRGFSALARQVFGRPLPMRYAGPEAQLCGPRRTVVLRLYSGWPPNRALSADLDWLNATYDLGLPRGRDYAATSPGQAQTFFGRRGAATHILVQQGGEGTANDPLARSYFRSILLEEMFQSFTFGMDVLAFHRSPRFLSKLQEVPLNIHRLPWGSAAFMRALLRSNPQRLCAFDVFMMYAVAQAPVDQTTDPAFLDWIETRFDRLDAQARDTLADPRFSEVLDPECRAWSE</sequence>
<gene>
    <name evidence="2" type="ORF">J5474_20020</name>
</gene>
<dbReference type="AlphaFoldDB" id="A0A940MVL4"/>
<evidence type="ECO:0000313" key="3">
    <source>
        <dbReference type="Proteomes" id="UP000675940"/>
    </source>
</evidence>
<protein>
    <submittedName>
        <fullName evidence="2">Uncharacterized protein</fullName>
    </submittedName>
</protein>
<organism evidence="2 3">
    <name type="scientific">Sagittula salina</name>
    <dbReference type="NCBI Taxonomy" id="2820268"/>
    <lineage>
        <taxon>Bacteria</taxon>
        <taxon>Pseudomonadati</taxon>
        <taxon>Pseudomonadota</taxon>
        <taxon>Alphaproteobacteria</taxon>
        <taxon>Rhodobacterales</taxon>
        <taxon>Roseobacteraceae</taxon>
        <taxon>Sagittula</taxon>
    </lineage>
</organism>
<dbReference type="EMBL" id="JAGISH010000016">
    <property type="protein sequence ID" value="MBP0484767.1"/>
    <property type="molecule type" value="Genomic_DNA"/>
</dbReference>
<evidence type="ECO:0000313" key="2">
    <source>
        <dbReference type="EMBL" id="MBP0484767.1"/>
    </source>
</evidence>
<dbReference type="Proteomes" id="UP000675940">
    <property type="component" value="Unassembled WGS sequence"/>
</dbReference>
<feature type="chain" id="PRO_5037992802" evidence="1">
    <location>
        <begin position="20"/>
        <end position="311"/>
    </location>
</feature>
<accession>A0A940MVL4</accession>
<comment type="caution">
    <text evidence="2">The sequence shown here is derived from an EMBL/GenBank/DDBJ whole genome shotgun (WGS) entry which is preliminary data.</text>
</comment>
<feature type="signal peptide" evidence="1">
    <location>
        <begin position="1"/>
        <end position="19"/>
    </location>
</feature>
<keyword evidence="1" id="KW-0732">Signal</keyword>
<reference evidence="2" key="1">
    <citation type="submission" date="2021-03" db="EMBL/GenBank/DDBJ databases">
        <title>Sagittula salina sp. nov. strain M10.9X isolated from the marine waste.</title>
        <authorList>
            <person name="Satari L."/>
            <person name="Molina-Menor E."/>
            <person name="Vidal-Verdu A."/>
            <person name="Pascual J."/>
            <person name="Pereto J."/>
            <person name="Porcar M."/>
        </authorList>
    </citation>
    <scope>NUCLEOTIDE SEQUENCE</scope>
    <source>
        <strain evidence="2">M10.9X</strain>
    </source>
</reference>
<keyword evidence="3" id="KW-1185">Reference proteome</keyword>
<name>A0A940MVL4_9RHOB</name>